<organism evidence="1 2">
    <name type="scientific">Pseudosporangium ferrugineum</name>
    <dbReference type="NCBI Taxonomy" id="439699"/>
    <lineage>
        <taxon>Bacteria</taxon>
        <taxon>Bacillati</taxon>
        <taxon>Actinomycetota</taxon>
        <taxon>Actinomycetes</taxon>
        <taxon>Micromonosporales</taxon>
        <taxon>Micromonosporaceae</taxon>
        <taxon>Pseudosporangium</taxon>
    </lineage>
</organism>
<proteinExistence type="predicted"/>
<keyword evidence="2" id="KW-1185">Reference proteome</keyword>
<reference evidence="1 2" key="1">
    <citation type="submission" date="2018-03" db="EMBL/GenBank/DDBJ databases">
        <title>Genomic Encyclopedia of Archaeal and Bacterial Type Strains, Phase II (KMG-II): from individual species to whole genera.</title>
        <authorList>
            <person name="Goeker M."/>
        </authorList>
    </citation>
    <scope>NUCLEOTIDE SEQUENCE [LARGE SCALE GENOMIC DNA]</scope>
    <source>
        <strain evidence="1 2">DSM 45348</strain>
    </source>
</reference>
<dbReference type="AlphaFoldDB" id="A0A2T0RCR9"/>
<gene>
    <name evidence="1" type="ORF">CLV70_14112</name>
</gene>
<evidence type="ECO:0000313" key="2">
    <source>
        <dbReference type="Proteomes" id="UP000239209"/>
    </source>
</evidence>
<sequence>MRFDVRPWDGSPGAARELVPLVDGVSLVELVAGFERAAGFDVPGAYAGLVLEHSRFGELTGYLAGAPESSYRAGQGGIALLGCDCGEVGCWPLQARVVVDSAHVTWLGFAQPFRPRRDYSGFGPFVFRREQYERAAREAAGHGPDTGPPALARA</sequence>
<dbReference type="RefSeq" id="WP_245908768.1">
    <property type="nucleotide sequence ID" value="NZ_PVZG01000041.1"/>
</dbReference>
<dbReference type="Proteomes" id="UP000239209">
    <property type="component" value="Unassembled WGS sequence"/>
</dbReference>
<dbReference type="EMBL" id="PVZG01000041">
    <property type="protein sequence ID" value="PRY18933.1"/>
    <property type="molecule type" value="Genomic_DNA"/>
</dbReference>
<comment type="caution">
    <text evidence="1">The sequence shown here is derived from an EMBL/GenBank/DDBJ whole genome shotgun (WGS) entry which is preliminary data.</text>
</comment>
<name>A0A2T0RCR9_9ACTN</name>
<evidence type="ECO:0000313" key="1">
    <source>
        <dbReference type="EMBL" id="PRY18933.1"/>
    </source>
</evidence>
<protein>
    <submittedName>
        <fullName evidence="1">Uncharacterized protein</fullName>
    </submittedName>
</protein>
<accession>A0A2T0RCR9</accession>